<evidence type="ECO:0000256" key="5">
    <source>
        <dbReference type="ARBA" id="ARBA00023098"/>
    </source>
</evidence>
<organism evidence="10 11">
    <name type="scientific">Mesotoga prima MesG1.Ag.4.2</name>
    <dbReference type="NCBI Taxonomy" id="660470"/>
    <lineage>
        <taxon>Bacteria</taxon>
        <taxon>Thermotogati</taxon>
        <taxon>Thermotogota</taxon>
        <taxon>Thermotogae</taxon>
        <taxon>Kosmotogales</taxon>
        <taxon>Kosmotogaceae</taxon>
        <taxon>Mesotoga</taxon>
    </lineage>
</organism>
<comment type="catalytic activity">
    <reaction evidence="7">
        <text>a 1-acyl-sn-glycero-3-phosphate + an acyl-CoA = a 1,2-diacyl-sn-glycero-3-phosphate + CoA</text>
        <dbReference type="Rhea" id="RHEA:19709"/>
        <dbReference type="ChEBI" id="CHEBI:57287"/>
        <dbReference type="ChEBI" id="CHEBI:57970"/>
        <dbReference type="ChEBI" id="CHEBI:58342"/>
        <dbReference type="ChEBI" id="CHEBI:58608"/>
        <dbReference type="EC" id="2.3.1.51"/>
    </reaction>
</comment>
<keyword evidence="11" id="KW-1185">Reference proteome</keyword>
<dbReference type="EMBL" id="CP003532">
    <property type="protein sequence ID" value="AFK06000.1"/>
    <property type="molecule type" value="Genomic_DNA"/>
</dbReference>
<sequence length="250" mass="27682" precursor="true">MRFLKKLLSLLVTVWIAVLGVLYICVYGGIVILIGNVIGKFKGKKERKTFISREVSRFGRAAFVLSGSRVRLSGKENVPETGPMVIVANHQSAFDIPLIPGYVYPEIAFIAKKELSKIPGISWFISALDGVYIERGNRLQTAGAMRKIFRILKEDGTILLFPEGTRSEAGEIGKFKEGSLSIPYKLGVKVLPVALDGTRNLLRKNSFLITPSRISLSICKPILPQDFSSEEDFSGEVYNIIKAALESMRN</sequence>
<dbReference type="GO" id="GO:0006654">
    <property type="term" value="P:phosphatidic acid biosynthetic process"/>
    <property type="evidence" value="ECO:0007669"/>
    <property type="project" value="TreeGrafter"/>
</dbReference>
<keyword evidence="5 7" id="KW-0443">Lipid metabolism</keyword>
<evidence type="ECO:0000256" key="2">
    <source>
        <dbReference type="ARBA" id="ARBA00008655"/>
    </source>
</evidence>
<evidence type="ECO:0000313" key="10">
    <source>
        <dbReference type="EMBL" id="AFK06000.1"/>
    </source>
</evidence>
<dbReference type="eggNOG" id="COG0204">
    <property type="taxonomic scope" value="Bacteria"/>
</dbReference>
<dbReference type="EC" id="2.3.1.51" evidence="7"/>
<dbReference type="InterPro" id="IPR004552">
    <property type="entry name" value="AGP_acyltrans"/>
</dbReference>
<keyword evidence="3 7" id="KW-0444">Lipid biosynthesis</keyword>
<keyword evidence="7" id="KW-0594">Phospholipid biosynthesis</keyword>
<dbReference type="GO" id="GO:0003841">
    <property type="term" value="F:1-acylglycerol-3-phosphate O-acyltransferase activity"/>
    <property type="evidence" value="ECO:0007669"/>
    <property type="project" value="UniProtKB-UniRule"/>
</dbReference>
<accession>I2F247</accession>
<name>I2F247_9BACT</name>
<gene>
    <name evidence="10" type="ORF">Theba_0267</name>
</gene>
<keyword evidence="8" id="KW-0812">Transmembrane</keyword>
<dbReference type="GO" id="GO:0016020">
    <property type="term" value="C:membrane"/>
    <property type="evidence" value="ECO:0007669"/>
    <property type="project" value="InterPro"/>
</dbReference>
<evidence type="ECO:0000256" key="1">
    <source>
        <dbReference type="ARBA" id="ARBA00005189"/>
    </source>
</evidence>
<evidence type="ECO:0000256" key="3">
    <source>
        <dbReference type="ARBA" id="ARBA00022516"/>
    </source>
</evidence>
<keyword evidence="8" id="KW-1133">Transmembrane helix</keyword>
<feature type="domain" description="Phospholipid/glycerol acyltransferase" evidence="9">
    <location>
        <begin position="84"/>
        <end position="198"/>
    </location>
</feature>
<dbReference type="NCBIfam" id="TIGR00530">
    <property type="entry name" value="AGP_acyltrn"/>
    <property type="match status" value="1"/>
</dbReference>
<dbReference type="Proteomes" id="UP000002881">
    <property type="component" value="Chromosome"/>
</dbReference>
<dbReference type="CDD" id="cd07989">
    <property type="entry name" value="LPLAT_AGPAT-like"/>
    <property type="match status" value="1"/>
</dbReference>
<evidence type="ECO:0000259" key="9">
    <source>
        <dbReference type="SMART" id="SM00563"/>
    </source>
</evidence>
<dbReference type="HOGENOM" id="CLU_027938_6_3_0"/>
<keyword evidence="6 7" id="KW-0012">Acyltransferase</keyword>
<dbReference type="RefSeq" id="WP_014730158.1">
    <property type="nucleotide sequence ID" value="NC_017934.1"/>
</dbReference>
<comment type="domain">
    <text evidence="7">The HXXXXD motif is essential for acyltransferase activity and may constitute the binding site for the phosphate moiety of the glycerol-3-phosphate.</text>
</comment>
<keyword evidence="8" id="KW-0472">Membrane</keyword>
<comment type="pathway">
    <text evidence="1">Lipid metabolism.</text>
</comment>
<comment type="similarity">
    <text evidence="2 7">Belongs to the 1-acyl-sn-glycerol-3-phosphate acyltransferase family.</text>
</comment>
<dbReference type="STRING" id="660470.Theba_0267"/>
<evidence type="ECO:0000313" key="11">
    <source>
        <dbReference type="Proteomes" id="UP000002881"/>
    </source>
</evidence>
<dbReference type="SUPFAM" id="SSF69593">
    <property type="entry name" value="Glycerol-3-phosphate (1)-acyltransferase"/>
    <property type="match status" value="1"/>
</dbReference>
<dbReference type="PANTHER" id="PTHR10434">
    <property type="entry name" value="1-ACYL-SN-GLYCEROL-3-PHOSPHATE ACYLTRANSFERASE"/>
    <property type="match status" value="1"/>
</dbReference>
<evidence type="ECO:0000256" key="8">
    <source>
        <dbReference type="SAM" id="Phobius"/>
    </source>
</evidence>
<dbReference type="AlphaFoldDB" id="I2F247"/>
<dbReference type="SMART" id="SM00563">
    <property type="entry name" value="PlsC"/>
    <property type="match status" value="1"/>
</dbReference>
<dbReference type="InterPro" id="IPR002123">
    <property type="entry name" value="Plipid/glycerol_acylTrfase"/>
</dbReference>
<dbReference type="Pfam" id="PF01553">
    <property type="entry name" value="Acyltransferase"/>
    <property type="match status" value="1"/>
</dbReference>
<evidence type="ECO:0000256" key="4">
    <source>
        <dbReference type="ARBA" id="ARBA00022679"/>
    </source>
</evidence>
<dbReference type="KEGG" id="mpg:Theba_0267"/>
<reference evidence="10 11" key="1">
    <citation type="journal article" date="2012" name="Genome Biol. Evol.">
        <title>Genome Sequence of the Mesophilic Thermotogales Bacterium Mesotoga prima MesG1.Ag.4.2 Reveals the Largest Thermotogales Genome To Date.</title>
        <authorList>
            <person name="Zhaxybayeva O."/>
            <person name="Swithers K.S."/>
            <person name="Foght J."/>
            <person name="Green A.G."/>
            <person name="Bruce D."/>
            <person name="Detter C."/>
            <person name="Han S."/>
            <person name="Teshima H."/>
            <person name="Han J."/>
            <person name="Woyke T."/>
            <person name="Pitluck S."/>
            <person name="Nolan M."/>
            <person name="Ivanova N."/>
            <person name="Pati A."/>
            <person name="Land M.L."/>
            <person name="Dlutek M."/>
            <person name="Doolittle W.F."/>
            <person name="Noll K.M."/>
            <person name="Nesbo C.L."/>
        </authorList>
    </citation>
    <scope>NUCLEOTIDE SEQUENCE [LARGE SCALE GENOMIC DNA]</scope>
    <source>
        <strain evidence="11">mesG1.Ag.4.2</strain>
    </source>
</reference>
<dbReference type="GeneID" id="87106122"/>
<feature type="transmembrane region" description="Helical" evidence="8">
    <location>
        <begin position="12"/>
        <end position="38"/>
    </location>
</feature>
<keyword evidence="4 7" id="KW-0808">Transferase</keyword>
<proteinExistence type="inferred from homology"/>
<keyword evidence="7" id="KW-1208">Phospholipid metabolism</keyword>
<evidence type="ECO:0000256" key="6">
    <source>
        <dbReference type="ARBA" id="ARBA00023315"/>
    </source>
</evidence>
<protein>
    <recommendedName>
        <fullName evidence="7">1-acyl-sn-glycerol-3-phosphate acyltransferase</fullName>
        <ecNumber evidence="7">2.3.1.51</ecNumber>
    </recommendedName>
</protein>
<evidence type="ECO:0000256" key="7">
    <source>
        <dbReference type="RuleBase" id="RU361267"/>
    </source>
</evidence>
<dbReference type="PANTHER" id="PTHR10434:SF64">
    <property type="entry name" value="1-ACYL-SN-GLYCEROL-3-PHOSPHATE ACYLTRANSFERASE-RELATED"/>
    <property type="match status" value="1"/>
</dbReference>